<sequence length="803" mass="90123">MKEADFLRLLKSTLPKLAAQTYFETFKSDQHRKLLPLNVKSFTPEMLSAAAGNSALYIRLKHPMNLKNRNQVTLQKTQGDAHPSSSHPATPKPENESLSRNRVDDKDPHINLSICFLEDSHVDVLAPPGEPAAPSSSNGNPNLFFNKYPIHELKCPRGLQEMDFLDLLKSTFPQLADGQPFTVLALQGRKMIPLKVDSVIPEEIRRASNSVRSPVICIQLTKKPLQKEGSDPADLPTTTHPSTPDTSIQSPSRTSGGPPNCELDNLLDLRFCILDDLSIDVLSPLALQKYPIVEFQCPGNLQKAEFLNLLRSTFPQLAGEAFEFLTSHGKNMRPINLENLTSDEFSRTLRLAGSSVLYIRLKELHKVQASVKRTLPDVSDQSGVCPSKRVKKRKRAKVQSSKSHRDEESENDETEDSEDDNEQKNSKSAKLLGLESLRPKYKAKSELVNLMDESSDATANIQIDDETDDSEDENYYKNPQFSRLSFLQSHIPGYSPEQNPETEPVKKMKEEQSSAKVGGQAEDEETEDSEDYNEHENLESSRLLSFPTKRSGNNTKQNTTKEHVKKKEVKHAAVTHGIKIEQAKIVDCEDRDDEKKAESTRLSSLRPQISGQVPKQSSSTEDVIVVEQNEDTDTPNITTNIKIEEVEFIHSEDDTGESCRTLSPQPQTSSEDSEQHNTTDAFNVLEKKDLNHSDANLNSKLGISTTTNKNMLSCKVCKVLHSSRRILARHAWRHVDDQSRLCGVCGKQFNSASAIRHHLETYQKTHKCKICDKTLLSLQGFKGHMNRHKGKEGQHQHPEPAQE</sequence>
<evidence type="ECO:0000256" key="4">
    <source>
        <dbReference type="ARBA" id="ARBA00022771"/>
    </source>
</evidence>
<feature type="domain" description="C2H2-type" evidence="9">
    <location>
        <begin position="766"/>
        <end position="793"/>
    </location>
</feature>
<gene>
    <name evidence="10" type="ORF">AMECASPLE_013152</name>
</gene>
<feature type="compositionally biased region" description="Basic and acidic residues" evidence="8">
    <location>
        <begin position="503"/>
        <end position="513"/>
    </location>
</feature>
<keyword evidence="4 7" id="KW-0863">Zinc-finger</keyword>
<feature type="region of interest" description="Disordered" evidence="8">
    <location>
        <begin position="490"/>
        <end position="572"/>
    </location>
</feature>
<reference evidence="10 11" key="1">
    <citation type="submission" date="2021-06" db="EMBL/GenBank/DDBJ databases">
        <authorList>
            <person name="Palmer J.M."/>
        </authorList>
    </citation>
    <scope>NUCLEOTIDE SEQUENCE [LARGE SCALE GENOMIC DNA]</scope>
    <source>
        <strain evidence="10 11">AS_MEX2019</strain>
        <tissue evidence="10">Muscle</tissue>
    </source>
</reference>
<feature type="region of interest" description="Disordered" evidence="8">
    <location>
        <begin position="74"/>
        <end position="104"/>
    </location>
</feature>
<evidence type="ECO:0000313" key="10">
    <source>
        <dbReference type="EMBL" id="MEQ2303084.1"/>
    </source>
</evidence>
<feature type="compositionally biased region" description="Low complexity" evidence="8">
    <location>
        <begin position="236"/>
        <end position="247"/>
    </location>
</feature>
<accession>A0ABV0ZA36</accession>
<feature type="compositionally biased region" description="Acidic residues" evidence="8">
    <location>
        <begin position="521"/>
        <end position="531"/>
    </location>
</feature>
<dbReference type="PROSITE" id="PS00028">
    <property type="entry name" value="ZINC_FINGER_C2H2_1"/>
    <property type="match status" value="1"/>
</dbReference>
<feature type="region of interest" description="Disordered" evidence="8">
    <location>
        <begin position="784"/>
        <end position="803"/>
    </location>
</feature>
<dbReference type="Proteomes" id="UP001469553">
    <property type="component" value="Unassembled WGS sequence"/>
</dbReference>
<keyword evidence="11" id="KW-1185">Reference proteome</keyword>
<feature type="compositionally biased region" description="Basic and acidic residues" evidence="8">
    <location>
        <begin position="791"/>
        <end position="803"/>
    </location>
</feature>
<evidence type="ECO:0000256" key="8">
    <source>
        <dbReference type="SAM" id="MobiDB-lite"/>
    </source>
</evidence>
<dbReference type="InterPro" id="IPR036236">
    <property type="entry name" value="Znf_C2H2_sf"/>
</dbReference>
<keyword evidence="3" id="KW-0677">Repeat</keyword>
<dbReference type="PROSITE" id="PS50157">
    <property type="entry name" value="ZINC_FINGER_C2H2_2"/>
    <property type="match status" value="2"/>
</dbReference>
<feature type="region of interest" description="Disordered" evidence="8">
    <location>
        <begin position="597"/>
        <end position="621"/>
    </location>
</feature>
<evidence type="ECO:0000256" key="3">
    <source>
        <dbReference type="ARBA" id="ARBA00022737"/>
    </source>
</evidence>
<comment type="subcellular location">
    <subcellularLocation>
        <location evidence="1">Nucleus</location>
    </subcellularLocation>
</comment>
<evidence type="ECO:0000256" key="6">
    <source>
        <dbReference type="ARBA" id="ARBA00023242"/>
    </source>
</evidence>
<feature type="compositionally biased region" description="Polar residues" evidence="8">
    <location>
        <begin position="600"/>
        <end position="621"/>
    </location>
</feature>
<keyword evidence="6" id="KW-0539">Nucleus</keyword>
<dbReference type="SUPFAM" id="SSF57667">
    <property type="entry name" value="beta-beta-alpha zinc fingers"/>
    <property type="match status" value="2"/>
</dbReference>
<dbReference type="EMBL" id="JAHRIP010057279">
    <property type="protein sequence ID" value="MEQ2303084.1"/>
    <property type="molecule type" value="Genomic_DNA"/>
</dbReference>
<evidence type="ECO:0000259" key="9">
    <source>
        <dbReference type="PROSITE" id="PS50157"/>
    </source>
</evidence>
<organism evidence="10 11">
    <name type="scientific">Ameca splendens</name>
    <dbReference type="NCBI Taxonomy" id="208324"/>
    <lineage>
        <taxon>Eukaryota</taxon>
        <taxon>Metazoa</taxon>
        <taxon>Chordata</taxon>
        <taxon>Craniata</taxon>
        <taxon>Vertebrata</taxon>
        <taxon>Euteleostomi</taxon>
        <taxon>Actinopterygii</taxon>
        <taxon>Neopterygii</taxon>
        <taxon>Teleostei</taxon>
        <taxon>Neoteleostei</taxon>
        <taxon>Acanthomorphata</taxon>
        <taxon>Ovalentaria</taxon>
        <taxon>Atherinomorphae</taxon>
        <taxon>Cyprinodontiformes</taxon>
        <taxon>Goodeidae</taxon>
        <taxon>Ameca</taxon>
    </lineage>
</organism>
<proteinExistence type="predicted"/>
<dbReference type="InterPro" id="IPR013087">
    <property type="entry name" value="Znf_C2H2_type"/>
</dbReference>
<feature type="compositionally biased region" description="Basic and acidic residues" evidence="8">
    <location>
        <begin position="93"/>
        <end position="104"/>
    </location>
</feature>
<evidence type="ECO:0000313" key="11">
    <source>
        <dbReference type="Proteomes" id="UP001469553"/>
    </source>
</evidence>
<feature type="region of interest" description="Disordered" evidence="8">
    <location>
        <begin position="226"/>
        <end position="259"/>
    </location>
</feature>
<keyword evidence="5" id="KW-0862">Zinc</keyword>
<evidence type="ECO:0000256" key="1">
    <source>
        <dbReference type="ARBA" id="ARBA00004123"/>
    </source>
</evidence>
<evidence type="ECO:0000256" key="7">
    <source>
        <dbReference type="PROSITE-ProRule" id="PRU00042"/>
    </source>
</evidence>
<keyword evidence="2" id="KW-0479">Metal-binding</keyword>
<protein>
    <recommendedName>
        <fullName evidence="9">C2H2-type domain-containing protein</fullName>
    </recommendedName>
</protein>
<feature type="domain" description="C2H2-type" evidence="9">
    <location>
        <begin position="740"/>
        <end position="766"/>
    </location>
</feature>
<dbReference type="Gene3D" id="3.30.160.60">
    <property type="entry name" value="Classic Zinc Finger"/>
    <property type="match status" value="1"/>
</dbReference>
<dbReference type="SMART" id="SM00355">
    <property type="entry name" value="ZnF_C2H2"/>
    <property type="match status" value="3"/>
</dbReference>
<feature type="compositionally biased region" description="Polar residues" evidence="8">
    <location>
        <begin position="74"/>
        <end position="88"/>
    </location>
</feature>
<name>A0ABV0ZA36_9TELE</name>
<comment type="caution">
    <text evidence="10">The sequence shown here is derived from an EMBL/GenBank/DDBJ whole genome shotgun (WGS) entry which is preliminary data.</text>
</comment>
<evidence type="ECO:0000256" key="5">
    <source>
        <dbReference type="ARBA" id="ARBA00022833"/>
    </source>
</evidence>
<dbReference type="PANTHER" id="PTHR24394:SF44">
    <property type="entry name" value="ZINC FINGER PROTEIN 271-LIKE"/>
    <property type="match status" value="1"/>
</dbReference>
<feature type="region of interest" description="Disordered" evidence="8">
    <location>
        <begin position="376"/>
        <end position="433"/>
    </location>
</feature>
<feature type="compositionally biased region" description="Polar residues" evidence="8">
    <location>
        <begin position="248"/>
        <end position="257"/>
    </location>
</feature>
<dbReference type="PANTHER" id="PTHR24394">
    <property type="entry name" value="ZINC FINGER PROTEIN"/>
    <property type="match status" value="1"/>
</dbReference>
<feature type="compositionally biased region" description="Polar residues" evidence="8">
    <location>
        <begin position="540"/>
        <end position="558"/>
    </location>
</feature>
<feature type="compositionally biased region" description="Polar residues" evidence="8">
    <location>
        <begin position="658"/>
        <end position="677"/>
    </location>
</feature>
<evidence type="ECO:0000256" key="2">
    <source>
        <dbReference type="ARBA" id="ARBA00022723"/>
    </source>
</evidence>
<feature type="compositionally biased region" description="Acidic residues" evidence="8">
    <location>
        <begin position="408"/>
        <end position="421"/>
    </location>
</feature>
<feature type="region of interest" description="Disordered" evidence="8">
    <location>
        <begin position="653"/>
        <end position="677"/>
    </location>
</feature>
<feature type="compositionally biased region" description="Basic residues" evidence="8">
    <location>
        <begin position="388"/>
        <end position="397"/>
    </location>
</feature>